<keyword evidence="3" id="KW-1185">Reference proteome</keyword>
<dbReference type="InterPro" id="IPR007801">
    <property type="entry name" value="MbnB/TglH/ChrH"/>
</dbReference>
<dbReference type="EMBL" id="FUWJ01000007">
    <property type="protein sequence ID" value="SKA24914.1"/>
    <property type="molecule type" value="Genomic_DNA"/>
</dbReference>
<dbReference type="STRING" id="225324.SAMN02745126_04467"/>
<dbReference type="PANTHER" id="PTHR42194">
    <property type="entry name" value="UPF0276 PROTEIN HI_1600"/>
    <property type="match status" value="1"/>
</dbReference>
<dbReference type="HAMAP" id="MF_00697">
    <property type="entry name" value="UPF0276"/>
    <property type="match status" value="1"/>
</dbReference>
<dbReference type="InterPro" id="IPR036237">
    <property type="entry name" value="Xyl_isomerase-like_sf"/>
</dbReference>
<organism evidence="2 3">
    <name type="scientific">Enhydrobacter aerosaccus</name>
    <dbReference type="NCBI Taxonomy" id="225324"/>
    <lineage>
        <taxon>Bacteria</taxon>
        <taxon>Pseudomonadati</taxon>
        <taxon>Pseudomonadota</taxon>
        <taxon>Alphaproteobacteria</taxon>
        <taxon>Hyphomicrobiales</taxon>
        <taxon>Enhydrobacter</taxon>
    </lineage>
</organism>
<dbReference type="RefSeq" id="WP_085936132.1">
    <property type="nucleotide sequence ID" value="NZ_FUWJ01000007.1"/>
</dbReference>
<name>A0A1T4S9J9_9HYPH</name>
<proteinExistence type="inferred from homology"/>
<comment type="similarity">
    <text evidence="1">Belongs to the UPF0276 family.</text>
</comment>
<dbReference type="Proteomes" id="UP000190092">
    <property type="component" value="Unassembled WGS sequence"/>
</dbReference>
<reference evidence="3" key="1">
    <citation type="submission" date="2017-02" db="EMBL/GenBank/DDBJ databases">
        <authorList>
            <person name="Varghese N."/>
            <person name="Submissions S."/>
        </authorList>
    </citation>
    <scope>NUCLEOTIDE SEQUENCE [LARGE SCALE GENOMIC DNA]</scope>
    <source>
        <strain evidence="3">ATCC 27094</strain>
    </source>
</reference>
<accession>A0A1T4S9J9</accession>
<dbReference type="NCBIfam" id="NF003818">
    <property type="entry name" value="PRK05409.1"/>
    <property type="match status" value="1"/>
</dbReference>
<evidence type="ECO:0000313" key="3">
    <source>
        <dbReference type="Proteomes" id="UP000190092"/>
    </source>
</evidence>
<dbReference type="Pfam" id="PF05114">
    <property type="entry name" value="MbnB_TglH_ChrH"/>
    <property type="match status" value="1"/>
</dbReference>
<dbReference type="OrthoDB" id="9763101at2"/>
<dbReference type="AlphaFoldDB" id="A0A1T4S9J9"/>
<gene>
    <name evidence="2" type="ORF">SAMN02745126_04467</name>
</gene>
<dbReference type="PANTHER" id="PTHR42194:SF1">
    <property type="entry name" value="UPF0276 PROTEIN HI_1600"/>
    <property type="match status" value="1"/>
</dbReference>
<protein>
    <recommendedName>
        <fullName evidence="1">UPF0276 protein SAMN02745126_04467</fullName>
    </recommendedName>
</protein>
<evidence type="ECO:0000256" key="1">
    <source>
        <dbReference type="HAMAP-Rule" id="MF_00697"/>
    </source>
</evidence>
<sequence>MKSVIDFGLGLRTDHYEDIIANPGKVSWFEAISENYMVPGGAPLYWLDRIRRDYPMALHGVSLSIGSTDPLDMRYLEDLKGLIERVQPMWVSDHLCFTGLRGLNMHDLLPLPYTEEALDHVAERVKRVQDYLDRRLVLENASSYVTYAASELTEWDFIAELTRRADCEVLLDVNNVYVSAFNHEFDALTYLRAIPRARVRQFHLAGHLNKGTHIIDTHDHPIIADVWDLYAEAVRLFPGVPTMIERDADIPPYLELVAELDIARRIAAEATRQAA</sequence>
<dbReference type="Gene3D" id="3.20.20.150">
    <property type="entry name" value="Divalent-metal-dependent TIM barrel enzymes"/>
    <property type="match status" value="1"/>
</dbReference>
<evidence type="ECO:0000313" key="2">
    <source>
        <dbReference type="EMBL" id="SKA24914.1"/>
    </source>
</evidence>
<dbReference type="SUPFAM" id="SSF51658">
    <property type="entry name" value="Xylose isomerase-like"/>
    <property type="match status" value="1"/>
</dbReference>